<keyword evidence="2" id="KW-1185">Reference proteome</keyword>
<reference evidence="1" key="1">
    <citation type="submission" date="2020-08" db="EMBL/GenBank/DDBJ databases">
        <title>Multicomponent nature underlies the extraordinary mechanical properties of spider dragline silk.</title>
        <authorList>
            <person name="Kono N."/>
            <person name="Nakamura H."/>
            <person name="Mori M."/>
            <person name="Yoshida Y."/>
            <person name="Ohtoshi R."/>
            <person name="Malay A.D."/>
            <person name="Moran D.A.P."/>
            <person name="Tomita M."/>
            <person name="Numata K."/>
            <person name="Arakawa K."/>
        </authorList>
    </citation>
    <scope>NUCLEOTIDE SEQUENCE</scope>
</reference>
<evidence type="ECO:0000313" key="1">
    <source>
        <dbReference type="EMBL" id="GFY63669.1"/>
    </source>
</evidence>
<sequence>MDVDNFITCAIQSTQSTIKTLLFAGVTDDNDPTLIDHNRRLEEYMKLQQLVVKNYVPLYSHPYYYNLSAAIRETTHLVPTANQNAPSPSHKKYSRRSPADYCVFPCLLPASTPITTTLQPANKEALFSPAKTFNVSRPHSLFSDETEERFTFYVPK</sequence>
<accession>A0A8X6Y2D3</accession>
<comment type="caution">
    <text evidence="1">The sequence shown here is derived from an EMBL/GenBank/DDBJ whole genome shotgun (WGS) entry which is preliminary data.</text>
</comment>
<name>A0A8X6Y2D3_9ARAC</name>
<protein>
    <submittedName>
        <fullName evidence="1">Uncharacterized protein</fullName>
    </submittedName>
</protein>
<dbReference type="EMBL" id="BMAV01014887">
    <property type="protein sequence ID" value="GFY63669.1"/>
    <property type="molecule type" value="Genomic_DNA"/>
</dbReference>
<gene>
    <name evidence="1" type="ORF">TNIN_70741</name>
</gene>
<dbReference type="Proteomes" id="UP000886998">
    <property type="component" value="Unassembled WGS sequence"/>
</dbReference>
<dbReference type="AlphaFoldDB" id="A0A8X6Y2D3"/>
<organism evidence="1 2">
    <name type="scientific">Trichonephila inaurata madagascariensis</name>
    <dbReference type="NCBI Taxonomy" id="2747483"/>
    <lineage>
        <taxon>Eukaryota</taxon>
        <taxon>Metazoa</taxon>
        <taxon>Ecdysozoa</taxon>
        <taxon>Arthropoda</taxon>
        <taxon>Chelicerata</taxon>
        <taxon>Arachnida</taxon>
        <taxon>Araneae</taxon>
        <taxon>Araneomorphae</taxon>
        <taxon>Entelegynae</taxon>
        <taxon>Araneoidea</taxon>
        <taxon>Nephilidae</taxon>
        <taxon>Trichonephila</taxon>
        <taxon>Trichonephila inaurata</taxon>
    </lineage>
</organism>
<proteinExistence type="predicted"/>
<evidence type="ECO:0000313" key="2">
    <source>
        <dbReference type="Proteomes" id="UP000886998"/>
    </source>
</evidence>